<keyword evidence="2" id="KW-1185">Reference proteome</keyword>
<dbReference type="Proteomes" id="UP000325315">
    <property type="component" value="Unassembled WGS sequence"/>
</dbReference>
<evidence type="ECO:0000313" key="1">
    <source>
        <dbReference type="EMBL" id="KAA3488737.1"/>
    </source>
</evidence>
<dbReference type="AlphaFoldDB" id="A0A5B6X753"/>
<dbReference type="EMBL" id="SMMG02000001">
    <property type="protein sequence ID" value="KAA3488737.1"/>
    <property type="molecule type" value="Genomic_DNA"/>
</dbReference>
<protein>
    <submittedName>
        <fullName evidence="1">Uncharacterized protein</fullName>
    </submittedName>
</protein>
<sequence length="98" mass="11441">MDVQNGLTGIGNEEYPEWFSWKVKSFSGFRNFSFIDKTIKTSHDLESLIDTQIKLGHGFWYCDKLMCPVPTWVHKLTCINLKVFSTNTDEIRPRFSAF</sequence>
<organism evidence="1 2">
    <name type="scientific">Gossypium australe</name>
    <dbReference type="NCBI Taxonomy" id="47621"/>
    <lineage>
        <taxon>Eukaryota</taxon>
        <taxon>Viridiplantae</taxon>
        <taxon>Streptophyta</taxon>
        <taxon>Embryophyta</taxon>
        <taxon>Tracheophyta</taxon>
        <taxon>Spermatophyta</taxon>
        <taxon>Magnoliopsida</taxon>
        <taxon>eudicotyledons</taxon>
        <taxon>Gunneridae</taxon>
        <taxon>Pentapetalae</taxon>
        <taxon>rosids</taxon>
        <taxon>malvids</taxon>
        <taxon>Malvales</taxon>
        <taxon>Malvaceae</taxon>
        <taxon>Malvoideae</taxon>
        <taxon>Gossypium</taxon>
    </lineage>
</organism>
<reference evidence="2" key="1">
    <citation type="journal article" date="2019" name="Plant Biotechnol. J.">
        <title>Genome sequencing of the Australian wild diploid species Gossypium australe highlights disease resistance and delayed gland morphogenesis.</title>
        <authorList>
            <person name="Cai Y."/>
            <person name="Cai X."/>
            <person name="Wang Q."/>
            <person name="Wang P."/>
            <person name="Zhang Y."/>
            <person name="Cai C."/>
            <person name="Xu Y."/>
            <person name="Wang K."/>
            <person name="Zhou Z."/>
            <person name="Wang C."/>
            <person name="Geng S."/>
            <person name="Li B."/>
            <person name="Dong Q."/>
            <person name="Hou Y."/>
            <person name="Wang H."/>
            <person name="Ai P."/>
            <person name="Liu Z."/>
            <person name="Yi F."/>
            <person name="Sun M."/>
            <person name="An G."/>
            <person name="Cheng J."/>
            <person name="Zhang Y."/>
            <person name="Shi Q."/>
            <person name="Xie Y."/>
            <person name="Shi X."/>
            <person name="Chang Y."/>
            <person name="Huang F."/>
            <person name="Chen Y."/>
            <person name="Hong S."/>
            <person name="Mi L."/>
            <person name="Sun Q."/>
            <person name="Zhang L."/>
            <person name="Zhou B."/>
            <person name="Peng R."/>
            <person name="Zhang X."/>
            <person name="Liu F."/>
        </authorList>
    </citation>
    <scope>NUCLEOTIDE SEQUENCE [LARGE SCALE GENOMIC DNA]</scope>
    <source>
        <strain evidence="2">cv. PA1801</strain>
    </source>
</reference>
<evidence type="ECO:0000313" key="2">
    <source>
        <dbReference type="Proteomes" id="UP000325315"/>
    </source>
</evidence>
<accession>A0A5B6X753</accession>
<comment type="caution">
    <text evidence="1">The sequence shown here is derived from an EMBL/GenBank/DDBJ whole genome shotgun (WGS) entry which is preliminary data.</text>
</comment>
<gene>
    <name evidence="1" type="ORF">EPI10_032452</name>
</gene>
<name>A0A5B6X753_9ROSI</name>
<proteinExistence type="predicted"/>